<dbReference type="AlphaFoldDB" id="A0AA36CUY8"/>
<evidence type="ECO:0000313" key="2">
    <source>
        <dbReference type="Proteomes" id="UP001177023"/>
    </source>
</evidence>
<proteinExistence type="predicted"/>
<comment type="caution">
    <text evidence="1">The sequence shown here is derived from an EMBL/GenBank/DDBJ whole genome shotgun (WGS) entry which is preliminary data.</text>
</comment>
<dbReference type="Proteomes" id="UP001177023">
    <property type="component" value="Unassembled WGS sequence"/>
</dbReference>
<keyword evidence="2" id="KW-1185">Reference proteome</keyword>
<feature type="non-terminal residue" evidence="1">
    <location>
        <position position="104"/>
    </location>
</feature>
<reference evidence="1" key="1">
    <citation type="submission" date="2023-06" db="EMBL/GenBank/DDBJ databases">
        <authorList>
            <person name="Delattre M."/>
        </authorList>
    </citation>
    <scope>NUCLEOTIDE SEQUENCE</scope>
    <source>
        <strain evidence="1">AF72</strain>
    </source>
</reference>
<evidence type="ECO:0008006" key="3">
    <source>
        <dbReference type="Google" id="ProtNLM"/>
    </source>
</evidence>
<dbReference type="InterPro" id="IPR009003">
    <property type="entry name" value="Peptidase_S1_PA"/>
</dbReference>
<evidence type="ECO:0000313" key="1">
    <source>
        <dbReference type="EMBL" id="CAJ0575349.1"/>
    </source>
</evidence>
<name>A0AA36CUY8_9BILA</name>
<protein>
    <recommendedName>
        <fullName evidence="3">Peptidase S1 domain-containing protein</fullName>
    </recommendedName>
</protein>
<organism evidence="1 2">
    <name type="scientific">Mesorhabditis spiculigera</name>
    <dbReference type="NCBI Taxonomy" id="96644"/>
    <lineage>
        <taxon>Eukaryota</taxon>
        <taxon>Metazoa</taxon>
        <taxon>Ecdysozoa</taxon>
        <taxon>Nematoda</taxon>
        <taxon>Chromadorea</taxon>
        <taxon>Rhabditida</taxon>
        <taxon>Rhabditina</taxon>
        <taxon>Rhabditomorpha</taxon>
        <taxon>Rhabditoidea</taxon>
        <taxon>Rhabditidae</taxon>
        <taxon>Mesorhabditinae</taxon>
        <taxon>Mesorhabditis</taxon>
    </lineage>
</organism>
<sequence length="104" mass="11624">MSPILNILGNVRLEKCWHRNNASWYNPHDVLCPVTASVQQRVGDGDSGSGLEYVDPITGKNFIVGTLSFTDPENPVINSAYYTDLRRYTRAICEATGVCYMHKT</sequence>
<gene>
    <name evidence="1" type="ORF">MSPICULIGERA_LOCUS13660</name>
</gene>
<accession>A0AA36CUY8</accession>
<dbReference type="SUPFAM" id="SSF50494">
    <property type="entry name" value="Trypsin-like serine proteases"/>
    <property type="match status" value="1"/>
</dbReference>
<dbReference type="EMBL" id="CATQJA010002637">
    <property type="protein sequence ID" value="CAJ0575349.1"/>
    <property type="molecule type" value="Genomic_DNA"/>
</dbReference>